<evidence type="ECO:0000313" key="4">
    <source>
        <dbReference type="Proteomes" id="UP000549394"/>
    </source>
</evidence>
<sequence length="345" mass="39987">MLIMFNLLSTVFSADSVEVSLHSLINKKIQSLGEQLIERSQLVEDTSINPQELIEKFMSYDKKVFLNPNSLEKEEIIIKQCFLITAIEDTLNMLKKEQYAELENFIYYLDSKLSDPDTFVHNKPWILNENHLQRKDDSIDSKKKTRKLKETMQNKSKLRSENDSMFDESSKSIHVKNLRLGKIVIRNFHCNSIFNEEPKNSIGKEILSSLEVDINPSSEDEYSSNTVDSTELSSDDKDISRTSKQTDQDSSSSDDDYQKEDLEEGINNSEETKPLLEDFNREFKENGEVVTKYYTNNKYETLKEDEACNSTKRNDEKQPETEVIKSGLNKENERIISESHEINSN</sequence>
<keyword evidence="4" id="KW-1185">Reference proteome</keyword>
<feature type="region of interest" description="Disordered" evidence="1">
    <location>
        <begin position="216"/>
        <end position="280"/>
    </location>
</feature>
<protein>
    <submittedName>
        <fullName evidence="3">Uncharacterized protein</fullName>
    </submittedName>
</protein>
<evidence type="ECO:0000256" key="2">
    <source>
        <dbReference type="SAM" id="SignalP"/>
    </source>
</evidence>
<organism evidence="3 4">
    <name type="scientific">Dimorphilus gyrociliatus</name>
    <dbReference type="NCBI Taxonomy" id="2664684"/>
    <lineage>
        <taxon>Eukaryota</taxon>
        <taxon>Metazoa</taxon>
        <taxon>Spiralia</taxon>
        <taxon>Lophotrochozoa</taxon>
        <taxon>Annelida</taxon>
        <taxon>Polychaeta</taxon>
        <taxon>Polychaeta incertae sedis</taxon>
        <taxon>Dinophilidae</taxon>
        <taxon>Dimorphilus</taxon>
    </lineage>
</organism>
<comment type="caution">
    <text evidence="3">The sequence shown here is derived from an EMBL/GenBank/DDBJ whole genome shotgun (WGS) entry which is preliminary data.</text>
</comment>
<keyword evidence="2" id="KW-0732">Signal</keyword>
<name>A0A7I8WF47_9ANNE</name>
<evidence type="ECO:0000256" key="1">
    <source>
        <dbReference type="SAM" id="MobiDB-lite"/>
    </source>
</evidence>
<proteinExistence type="predicted"/>
<feature type="signal peptide" evidence="2">
    <location>
        <begin position="1"/>
        <end position="16"/>
    </location>
</feature>
<feature type="compositionally biased region" description="Basic and acidic residues" evidence="1">
    <location>
        <begin position="234"/>
        <end position="247"/>
    </location>
</feature>
<reference evidence="3 4" key="1">
    <citation type="submission" date="2020-08" db="EMBL/GenBank/DDBJ databases">
        <authorList>
            <person name="Hejnol A."/>
        </authorList>
    </citation>
    <scope>NUCLEOTIDE SEQUENCE [LARGE SCALE GENOMIC DNA]</scope>
</reference>
<feature type="region of interest" description="Disordered" evidence="1">
    <location>
        <begin position="303"/>
        <end position="345"/>
    </location>
</feature>
<feature type="compositionally biased region" description="Basic and acidic residues" evidence="1">
    <location>
        <begin position="136"/>
        <end position="162"/>
    </location>
</feature>
<feature type="compositionally biased region" description="Basic and acidic residues" evidence="1">
    <location>
        <begin position="270"/>
        <end position="280"/>
    </location>
</feature>
<feature type="compositionally biased region" description="Polar residues" evidence="1">
    <location>
        <begin position="223"/>
        <end position="232"/>
    </location>
</feature>
<feature type="region of interest" description="Disordered" evidence="1">
    <location>
        <begin position="136"/>
        <end position="166"/>
    </location>
</feature>
<evidence type="ECO:0000313" key="3">
    <source>
        <dbReference type="EMBL" id="CAD5126806.1"/>
    </source>
</evidence>
<dbReference type="EMBL" id="CAJFCJ010000086">
    <property type="protein sequence ID" value="CAD5126806.1"/>
    <property type="molecule type" value="Genomic_DNA"/>
</dbReference>
<dbReference type="AlphaFoldDB" id="A0A7I8WF47"/>
<accession>A0A7I8WF47</accession>
<dbReference type="Proteomes" id="UP000549394">
    <property type="component" value="Unassembled WGS sequence"/>
</dbReference>
<gene>
    <name evidence="3" type="ORF">DGYR_LOCUS14032</name>
</gene>
<feature type="compositionally biased region" description="Acidic residues" evidence="1">
    <location>
        <begin position="252"/>
        <end position="264"/>
    </location>
</feature>
<feature type="chain" id="PRO_5029687487" evidence="2">
    <location>
        <begin position="17"/>
        <end position="345"/>
    </location>
</feature>